<dbReference type="Pfam" id="PF03462">
    <property type="entry name" value="PCRF"/>
    <property type="match status" value="1"/>
</dbReference>
<dbReference type="InterPro" id="IPR005139">
    <property type="entry name" value="PCRF"/>
</dbReference>
<evidence type="ECO:0000313" key="3">
    <source>
        <dbReference type="EMBL" id="RLM98039.1"/>
    </source>
</evidence>
<dbReference type="Gene3D" id="3.30.70.1660">
    <property type="match status" value="1"/>
</dbReference>
<dbReference type="GO" id="GO:0007166">
    <property type="term" value="P:cell surface receptor signaling pathway"/>
    <property type="evidence" value="ECO:0007669"/>
    <property type="project" value="InterPro"/>
</dbReference>
<feature type="compositionally biased region" description="Basic and acidic residues" evidence="1">
    <location>
        <begin position="659"/>
        <end position="681"/>
    </location>
</feature>
<feature type="region of interest" description="Disordered" evidence="1">
    <location>
        <begin position="643"/>
        <end position="696"/>
    </location>
</feature>
<keyword evidence="4" id="KW-1185">Reference proteome</keyword>
<sequence>MAAAASPAACARASASGPRAGARLAVRTAALPADGRGDGAASYKELGLYSLKKRIEDAVVRVETTASSALELEEARRIKQEEVLRKRNLWDNPAKSHETLSALADAIRVVDHLKDLRFKAEEAKLISQLSEMDVINGELFKQAYKSSVDASEYLDRYQMYKLLKGPYDKEGACIIVTAVSDGVASELWAAKVFGMYTSWARKQGCKVGLIEKISSMSGHVWSKAMEIESEYMFGILSGEKGMHRMTHSSLENSDKYQALSARVDVIPLFLDRPVNLHLDDDAIEIVPSPSEYKKRDSRNCAAVRVLHKPSGVTAESSGHRGAVATVSKNRSRCQKLAKRVKGVDDLLRELDGAEAGATTAGDDATSKLLGRLEEALRRALRLVRSFQDSGCPRSLIAGGRMADRFEEMDGEIDRCLLDLGVANRILIARLERQLRRGVVRCRDPGRTETVTLRIGMPCDDDTDDIKRSIGMLQGVTDVAGGAAISSKDQFRVTVTSDAVDIPLLLDKGKEKLNRNVELITPDTTKNASDKKSLAAGASHMDRQNYRRHAIGDGTKKEKPAAIAAAAPAPNMAAGSNQEPPPFAYLPFAVALVPIGGDVSSMYYHAPSPYSYLPPYPQGPPGAAGYAVHARRPTNPQHVHFNRTERCDGASDANHAVKNSGDRDEKKRNVTADGGGADKEADPVLTGGGGKTRDGGKTAAAAAHNATAVIGVPVHTVTAGVAGLVQAVPPPSYGHGYLPYAPGRHTGHCCCQNNAGGPSDDAAAAANYSNHYSWYPDMFSDENPNACSVM</sequence>
<dbReference type="InterPro" id="IPR036537">
    <property type="entry name" value="Adaptor_Cbl_N_dom_sf"/>
</dbReference>
<name>A0A3L6R5A6_PANMI</name>
<dbReference type="PANTHER" id="PTHR43116:SF4">
    <property type="entry name" value="PEPTIDE CHAIN RELEASE FACTOR PRFB3, CHLOROPLASTIC"/>
    <property type="match status" value="1"/>
</dbReference>
<dbReference type="STRING" id="4540.A0A3L6R5A6"/>
<reference evidence="4" key="1">
    <citation type="journal article" date="2019" name="Nat. Commun.">
        <title>The genome of broomcorn millet.</title>
        <authorList>
            <person name="Zou C."/>
            <person name="Miki D."/>
            <person name="Li D."/>
            <person name="Tang Q."/>
            <person name="Xiao L."/>
            <person name="Rajput S."/>
            <person name="Deng P."/>
            <person name="Jia W."/>
            <person name="Huang R."/>
            <person name="Zhang M."/>
            <person name="Sun Y."/>
            <person name="Hu J."/>
            <person name="Fu X."/>
            <person name="Schnable P.S."/>
            <person name="Li F."/>
            <person name="Zhang H."/>
            <person name="Feng B."/>
            <person name="Zhu X."/>
            <person name="Liu R."/>
            <person name="Schnable J.C."/>
            <person name="Zhu J.-K."/>
            <person name="Zhang H."/>
        </authorList>
    </citation>
    <scope>NUCLEOTIDE SEQUENCE [LARGE SCALE GENOMIC DNA]</scope>
</reference>
<protein>
    <submittedName>
        <fullName evidence="3">Peptide chain release factor PrfB3, chloroplastic isoform X1</fullName>
    </submittedName>
</protein>
<feature type="domain" description="Peptide chain release factor" evidence="2">
    <location>
        <begin position="131"/>
        <end position="239"/>
    </location>
</feature>
<proteinExistence type="predicted"/>
<dbReference type="AlphaFoldDB" id="A0A3L6R5A6"/>
<dbReference type="PANTHER" id="PTHR43116">
    <property type="entry name" value="PEPTIDE CHAIN RELEASE FACTOR 2"/>
    <property type="match status" value="1"/>
</dbReference>
<dbReference type="SUPFAM" id="SSF75620">
    <property type="entry name" value="Release factor"/>
    <property type="match status" value="1"/>
</dbReference>
<dbReference type="Proteomes" id="UP000275267">
    <property type="component" value="Unassembled WGS sequence"/>
</dbReference>
<accession>A0A3L6R5A6</accession>
<dbReference type="CDD" id="cd21037">
    <property type="entry name" value="MLKL_NTD"/>
    <property type="match status" value="1"/>
</dbReference>
<dbReference type="SMART" id="SM00937">
    <property type="entry name" value="PCRF"/>
    <property type="match status" value="1"/>
</dbReference>
<evidence type="ECO:0000313" key="4">
    <source>
        <dbReference type="Proteomes" id="UP000275267"/>
    </source>
</evidence>
<dbReference type="InterPro" id="IPR045853">
    <property type="entry name" value="Pep_chain_release_fac_I_sf"/>
</dbReference>
<dbReference type="InterPro" id="IPR059179">
    <property type="entry name" value="MLKL-like_MCAfunc"/>
</dbReference>
<organism evidence="3 4">
    <name type="scientific">Panicum miliaceum</name>
    <name type="common">Proso millet</name>
    <name type="synonym">Broomcorn millet</name>
    <dbReference type="NCBI Taxonomy" id="4540"/>
    <lineage>
        <taxon>Eukaryota</taxon>
        <taxon>Viridiplantae</taxon>
        <taxon>Streptophyta</taxon>
        <taxon>Embryophyta</taxon>
        <taxon>Tracheophyta</taxon>
        <taxon>Spermatophyta</taxon>
        <taxon>Magnoliopsida</taxon>
        <taxon>Liliopsida</taxon>
        <taxon>Poales</taxon>
        <taxon>Poaceae</taxon>
        <taxon>PACMAD clade</taxon>
        <taxon>Panicoideae</taxon>
        <taxon>Panicodae</taxon>
        <taxon>Paniceae</taxon>
        <taxon>Panicinae</taxon>
        <taxon>Panicum</taxon>
        <taxon>Panicum sect. Panicum</taxon>
    </lineage>
</organism>
<dbReference type="Gene3D" id="1.20.930.20">
    <property type="entry name" value="Adaptor protein Cbl, N-terminal domain"/>
    <property type="match status" value="1"/>
</dbReference>
<gene>
    <name evidence="3" type="ORF">C2845_PM06G23590</name>
</gene>
<evidence type="ECO:0000256" key="1">
    <source>
        <dbReference type="SAM" id="MobiDB-lite"/>
    </source>
</evidence>
<dbReference type="OrthoDB" id="689095at2759"/>
<dbReference type="GO" id="GO:0006415">
    <property type="term" value="P:translational termination"/>
    <property type="evidence" value="ECO:0007669"/>
    <property type="project" value="InterPro"/>
</dbReference>
<evidence type="ECO:0000259" key="2">
    <source>
        <dbReference type="SMART" id="SM00937"/>
    </source>
</evidence>
<comment type="caution">
    <text evidence="3">The sequence shown here is derived from an EMBL/GenBank/DDBJ whole genome shotgun (WGS) entry which is preliminary data.</text>
</comment>
<dbReference type="EMBL" id="PQIB02000009">
    <property type="protein sequence ID" value="RLM98039.1"/>
    <property type="molecule type" value="Genomic_DNA"/>
</dbReference>